<gene>
    <name evidence="1" type="ORF">IEQ34_004445</name>
</gene>
<accession>A0AAV7HH49</accession>
<sequence>MTDGNVTGVLDNVNDVVANFTVSPINKVLINGDIGGVSNIGVEVDRLVVGPAEKDILPSVVVMPMTVSCANNESVLEVIGTDACMTNSIASPIESPIPNSDSVEHVDCETSSPLVGLVSVVPKENVDATFGLDDQHLAIVGTSVDNNAEVPSSNASIELVSNVVSTGCLGPIVNVSFVDVPITLIFSKELENQLVFKFTMSFVDHSDWLDGSCSSPCRDVEDDLVESEDNFHEYSLNVSRCAQKVQFHGAGKRCKHKLKKK</sequence>
<proteinExistence type="predicted"/>
<protein>
    <submittedName>
        <fullName evidence="1">Uncharacterized protein</fullName>
    </submittedName>
</protein>
<evidence type="ECO:0000313" key="1">
    <source>
        <dbReference type="EMBL" id="KAH0467207.1"/>
    </source>
</evidence>
<comment type="caution">
    <text evidence="1">The sequence shown here is derived from an EMBL/GenBank/DDBJ whole genome shotgun (WGS) entry which is preliminary data.</text>
</comment>
<dbReference type="Proteomes" id="UP000775213">
    <property type="component" value="Unassembled WGS sequence"/>
</dbReference>
<dbReference type="EMBL" id="JAGFBR010000005">
    <property type="protein sequence ID" value="KAH0467207.1"/>
    <property type="molecule type" value="Genomic_DNA"/>
</dbReference>
<dbReference type="AlphaFoldDB" id="A0AAV7HH49"/>
<reference evidence="1 2" key="1">
    <citation type="journal article" date="2021" name="Hortic Res">
        <title>Chromosome-scale assembly of the Dendrobium chrysotoxum genome enhances the understanding of orchid evolution.</title>
        <authorList>
            <person name="Zhang Y."/>
            <person name="Zhang G.Q."/>
            <person name="Zhang D."/>
            <person name="Liu X.D."/>
            <person name="Xu X.Y."/>
            <person name="Sun W.H."/>
            <person name="Yu X."/>
            <person name="Zhu X."/>
            <person name="Wang Z.W."/>
            <person name="Zhao X."/>
            <person name="Zhong W.Y."/>
            <person name="Chen H."/>
            <person name="Yin W.L."/>
            <person name="Huang T."/>
            <person name="Niu S.C."/>
            <person name="Liu Z.J."/>
        </authorList>
    </citation>
    <scope>NUCLEOTIDE SEQUENCE [LARGE SCALE GENOMIC DNA]</scope>
    <source>
        <strain evidence="1">Lindl</strain>
    </source>
</reference>
<keyword evidence="2" id="KW-1185">Reference proteome</keyword>
<organism evidence="1 2">
    <name type="scientific">Dendrobium chrysotoxum</name>
    <name type="common">Orchid</name>
    <dbReference type="NCBI Taxonomy" id="161865"/>
    <lineage>
        <taxon>Eukaryota</taxon>
        <taxon>Viridiplantae</taxon>
        <taxon>Streptophyta</taxon>
        <taxon>Embryophyta</taxon>
        <taxon>Tracheophyta</taxon>
        <taxon>Spermatophyta</taxon>
        <taxon>Magnoliopsida</taxon>
        <taxon>Liliopsida</taxon>
        <taxon>Asparagales</taxon>
        <taxon>Orchidaceae</taxon>
        <taxon>Epidendroideae</taxon>
        <taxon>Malaxideae</taxon>
        <taxon>Dendrobiinae</taxon>
        <taxon>Dendrobium</taxon>
    </lineage>
</organism>
<name>A0AAV7HH49_DENCH</name>
<evidence type="ECO:0000313" key="2">
    <source>
        <dbReference type="Proteomes" id="UP000775213"/>
    </source>
</evidence>